<dbReference type="Proteomes" id="UP001159405">
    <property type="component" value="Unassembled WGS sequence"/>
</dbReference>
<keyword evidence="8" id="KW-0964">Secreted</keyword>
<evidence type="ECO:0000256" key="9">
    <source>
        <dbReference type="ARBA" id="ARBA00022692"/>
    </source>
</evidence>
<evidence type="ECO:0000256" key="2">
    <source>
        <dbReference type="ARBA" id="ARBA00004550"/>
    </source>
</evidence>
<dbReference type="Pfam" id="PF00067">
    <property type="entry name" value="p450"/>
    <property type="match status" value="1"/>
</dbReference>
<accession>A0ABN8QMP0</accession>
<reference evidence="14 15" key="1">
    <citation type="submission" date="2022-05" db="EMBL/GenBank/DDBJ databases">
        <authorList>
            <consortium name="Genoscope - CEA"/>
            <person name="William W."/>
        </authorList>
    </citation>
    <scope>NUCLEOTIDE SEQUENCE [LARGE SCALE GENOMIC DNA]</scope>
</reference>
<protein>
    <recommendedName>
        <fullName evidence="6">Transmembrane protein 98</fullName>
    </recommendedName>
</protein>
<keyword evidence="10" id="KW-0256">Endoplasmic reticulum</keyword>
<evidence type="ECO:0000256" key="1">
    <source>
        <dbReference type="ARBA" id="ARBA00004401"/>
    </source>
</evidence>
<evidence type="ECO:0000256" key="6">
    <source>
        <dbReference type="ARBA" id="ARBA00014380"/>
    </source>
</evidence>
<dbReference type="EMBL" id="CALNXK010000133">
    <property type="protein sequence ID" value="CAH3165597.1"/>
    <property type="molecule type" value="Genomic_DNA"/>
</dbReference>
<keyword evidence="15" id="KW-1185">Reference proteome</keyword>
<dbReference type="InterPro" id="IPR001128">
    <property type="entry name" value="Cyt_P450"/>
</dbReference>
<dbReference type="SUPFAM" id="SSF48264">
    <property type="entry name" value="Cytochrome P450"/>
    <property type="match status" value="1"/>
</dbReference>
<sequence>MTPIIIVAIGLLSGILMVSMLALLVIFCSRRKYGKASLTTGQADTQYQMQDAELVKASGYRSRSESAGFSGFSPEDDLPEMFLDPDWTGDAENLISHCIDLLKACHILTGRLVSYTMDSSANVKSPNEMVNIVTAAKDIQPRVDNLVEAMYTPSDSKQIEERSTALYKSVCHLLQVIQGASSKPESFGWADEIIVFMEKHMEAMQSECSDSKCSSCLSIQSTASSAEACQLCRQPAMVITNQAYCYSSHNPSARNSSKGPCIPGVEPSDPVSGNLPDMAKAGSVHEYLIELHEKYGEIVSFWWGKEYAVSLSSVDYWKEIQPIFDKPYEQFKFFEPLLGRKSLTYKNGLEARKKRQLVDRSFSHDAVMNFMKSLLRLPNKWL</sequence>
<dbReference type="Gene3D" id="1.10.630.10">
    <property type="entry name" value="Cytochrome P450"/>
    <property type="match status" value="1"/>
</dbReference>
<evidence type="ECO:0000256" key="4">
    <source>
        <dbReference type="ARBA" id="ARBA00010617"/>
    </source>
</evidence>
<evidence type="ECO:0000256" key="3">
    <source>
        <dbReference type="ARBA" id="ARBA00004648"/>
    </source>
</evidence>
<evidence type="ECO:0000256" key="11">
    <source>
        <dbReference type="ARBA" id="ARBA00022989"/>
    </source>
</evidence>
<dbReference type="Gene3D" id="1.20.1410.10">
    <property type="entry name" value="I/LWEQ domain"/>
    <property type="match status" value="1"/>
</dbReference>
<dbReference type="InterPro" id="IPR036396">
    <property type="entry name" value="Cyt_P450_sf"/>
</dbReference>
<evidence type="ECO:0000313" key="15">
    <source>
        <dbReference type="Proteomes" id="UP001159405"/>
    </source>
</evidence>
<dbReference type="PANTHER" id="PTHR32510">
    <property type="entry name" value="TRANSMEMBRANE PROTEIN 98"/>
    <property type="match status" value="1"/>
</dbReference>
<evidence type="ECO:0000256" key="5">
    <source>
        <dbReference type="ARBA" id="ARBA00011024"/>
    </source>
</evidence>
<evidence type="ECO:0000256" key="13">
    <source>
        <dbReference type="SAM" id="Phobius"/>
    </source>
</evidence>
<evidence type="ECO:0000256" key="10">
    <source>
        <dbReference type="ARBA" id="ARBA00022824"/>
    </source>
</evidence>
<dbReference type="InterPro" id="IPR029668">
    <property type="entry name" value="TMEM98"/>
</dbReference>
<name>A0ABN8QMP0_9CNID</name>
<evidence type="ECO:0000313" key="14">
    <source>
        <dbReference type="EMBL" id="CAH3165597.1"/>
    </source>
</evidence>
<evidence type="ECO:0000256" key="8">
    <source>
        <dbReference type="ARBA" id="ARBA00022525"/>
    </source>
</evidence>
<comment type="similarity">
    <text evidence="5">Belongs to the TMEM98 family.</text>
</comment>
<keyword evidence="9 13" id="KW-0812">Transmembrane</keyword>
<comment type="subcellular location">
    <subcellularLocation>
        <location evidence="1">Cell membrane</location>
        <topology evidence="1">Single-pass type II membrane protein</topology>
    </subcellularLocation>
    <subcellularLocation>
        <location evidence="3">Endoplasmic reticulum membrane</location>
        <topology evidence="3">Single-pass type II membrane protein</topology>
    </subcellularLocation>
    <subcellularLocation>
        <location evidence="2">Secreted</location>
        <location evidence="2">Extracellular exosome</location>
    </subcellularLocation>
</comment>
<feature type="transmembrane region" description="Helical" evidence="13">
    <location>
        <begin position="6"/>
        <end position="28"/>
    </location>
</feature>
<comment type="similarity">
    <text evidence="4">Belongs to the cytochrome P450 family.</text>
</comment>
<comment type="caution">
    <text evidence="14">The sequence shown here is derived from an EMBL/GenBank/DDBJ whole genome shotgun (WGS) entry which is preliminary data.</text>
</comment>
<keyword evidence="7" id="KW-1003">Cell membrane</keyword>
<keyword evidence="12 13" id="KW-0472">Membrane</keyword>
<dbReference type="PANTHER" id="PTHR32510:SF3">
    <property type="entry name" value="TRANSMEMBRANE PROTEIN 98"/>
    <property type="match status" value="1"/>
</dbReference>
<evidence type="ECO:0000256" key="12">
    <source>
        <dbReference type="ARBA" id="ARBA00023136"/>
    </source>
</evidence>
<proteinExistence type="inferred from homology"/>
<keyword evidence="11 13" id="KW-1133">Transmembrane helix</keyword>
<evidence type="ECO:0000256" key="7">
    <source>
        <dbReference type="ARBA" id="ARBA00022475"/>
    </source>
</evidence>
<organism evidence="14 15">
    <name type="scientific">Porites lobata</name>
    <dbReference type="NCBI Taxonomy" id="104759"/>
    <lineage>
        <taxon>Eukaryota</taxon>
        <taxon>Metazoa</taxon>
        <taxon>Cnidaria</taxon>
        <taxon>Anthozoa</taxon>
        <taxon>Hexacorallia</taxon>
        <taxon>Scleractinia</taxon>
        <taxon>Fungiina</taxon>
        <taxon>Poritidae</taxon>
        <taxon>Porites</taxon>
    </lineage>
</organism>
<gene>
    <name evidence="14" type="ORF">PLOB_00007238</name>
</gene>